<dbReference type="SMART" id="SM00220">
    <property type="entry name" value="S_TKc"/>
    <property type="match status" value="1"/>
</dbReference>
<evidence type="ECO:0000256" key="20">
    <source>
        <dbReference type="ARBA" id="ARBA00047899"/>
    </source>
</evidence>
<feature type="domain" description="Protein kinase" evidence="27">
    <location>
        <begin position="6"/>
        <end position="261"/>
    </location>
</feature>
<reference evidence="29 30" key="1">
    <citation type="submission" date="2025-04" db="UniProtKB">
        <authorList>
            <consortium name="RefSeq"/>
        </authorList>
    </citation>
    <scope>IDENTIFICATION</scope>
</reference>
<organism evidence="28 30">
    <name type="scientific">Acanthaster planci</name>
    <name type="common">Crown-of-thorns starfish</name>
    <dbReference type="NCBI Taxonomy" id="133434"/>
    <lineage>
        <taxon>Eukaryota</taxon>
        <taxon>Metazoa</taxon>
        <taxon>Echinodermata</taxon>
        <taxon>Eleutherozoa</taxon>
        <taxon>Asterozoa</taxon>
        <taxon>Asteroidea</taxon>
        <taxon>Valvatacea</taxon>
        <taxon>Valvatida</taxon>
        <taxon>Acanthasteridae</taxon>
        <taxon>Acanthaster</taxon>
    </lineage>
</organism>
<dbReference type="GO" id="GO:0005524">
    <property type="term" value="F:ATP binding"/>
    <property type="evidence" value="ECO:0007669"/>
    <property type="project" value="UniProtKB-UniRule"/>
</dbReference>
<evidence type="ECO:0000256" key="9">
    <source>
        <dbReference type="ARBA" id="ARBA00022553"/>
    </source>
</evidence>
<protein>
    <recommendedName>
        <fullName evidence="22">Serine/threonine-protein kinase Nek4</fullName>
        <ecNumber evidence="5">2.7.11.1</ecNumber>
    </recommendedName>
    <alternativeName>
        <fullName evidence="24">Never in mitosis A-related kinase 4</fullName>
    </alternativeName>
    <alternativeName>
        <fullName evidence="23">Serine/threonine-protein kinase 2</fullName>
    </alternativeName>
</protein>
<keyword evidence="15" id="KW-0418">Kinase</keyword>
<keyword evidence="6" id="KW-0488">Methylation</keyword>
<evidence type="ECO:0000256" key="7">
    <source>
        <dbReference type="ARBA" id="ARBA00022490"/>
    </source>
</evidence>
<comment type="cofactor">
    <cofactor evidence="1">
        <name>Mn(2+)</name>
        <dbReference type="ChEBI" id="CHEBI:29035"/>
    </cofactor>
</comment>
<dbReference type="RefSeq" id="XP_022096015.1">
    <property type="nucleotide sequence ID" value="XM_022240323.1"/>
</dbReference>
<sequence>MSLEHYETLKAVGKGSYGEVWLVKHRKDKKQYVIKKMEMLNASRRERTAAEQEAKLLSRLRHPNIVSYKDSFESDDGYLYIVMGFCDGGDLYHRLKEQKGMALEEKQVVEWFVQIAMALQYMHERNILHRDLKTQNIFLTKSKIIKVGDLGIARVLEGNNDMATTLIGTPYYMSPELFSNKPYNHKSDVWALGCCVYEMATLKHAFNAKDMNSLVYKILRGKMPAMPKSYSEELIELIKAMLNLAPEKRPSVARILRNPFIKRHIAIFLEGTRSRRPNSGTSERRPSKPDITDVSNFSPQTAAVSDVPPGGALSPITEVPTKSEKKPSSTPRVSSGDAKKSAKTRPSSSGSKDKKDSAKDGAKSAASRKPRPLPTPPANAGTPRKSASVSKTPSGSRSTAAPSSSSSSSVSSSKESVATPRTEEEGRRSVNPSARMRRREKLRESQEGAATGPTVRSSADSATSRKSSNNVVKTRASRSKSDPTPPHVVKVKGHDQVDSTASKVKGEDEVDTPSGRADRPSVGDDDSDDSTDAPEKAKKREEKEMSAFSSLLESTLKLDIPNIEEEINESPDEPEDTPDSSVRRGSVDPLSGTVDIFIKPAAPRAPKGLGSPGMPFARNATMTTSGRLMDRIAALRKDIMNGIGIEVLQKAYDCLDNEDEDSVEATLVALMGRAKFEIYGGKIWQLKFCEETVFG</sequence>
<comment type="similarity">
    <text evidence="4">Belongs to the protein kinase superfamily. NEK Ser/Thr protein kinase family. NIMA subfamily.</text>
</comment>
<evidence type="ECO:0000256" key="13">
    <source>
        <dbReference type="ARBA" id="ARBA00022741"/>
    </source>
</evidence>
<evidence type="ECO:0000256" key="16">
    <source>
        <dbReference type="ARBA" id="ARBA00022840"/>
    </source>
</evidence>
<feature type="binding site" evidence="25">
    <location>
        <position position="36"/>
    </location>
    <ligand>
        <name>ATP</name>
        <dbReference type="ChEBI" id="CHEBI:30616"/>
    </ligand>
</feature>
<evidence type="ECO:0000256" key="21">
    <source>
        <dbReference type="ARBA" id="ARBA00048679"/>
    </source>
</evidence>
<dbReference type="SUPFAM" id="SSF56112">
    <property type="entry name" value="Protein kinase-like (PK-like)"/>
    <property type="match status" value="1"/>
</dbReference>
<dbReference type="GO" id="GO:0051301">
    <property type="term" value="P:cell division"/>
    <property type="evidence" value="ECO:0007669"/>
    <property type="project" value="UniProtKB-KW"/>
</dbReference>
<evidence type="ECO:0000256" key="12">
    <source>
        <dbReference type="ARBA" id="ARBA00022723"/>
    </source>
</evidence>
<keyword evidence="10" id="KW-0132">Cell division</keyword>
<evidence type="ECO:0000313" key="29">
    <source>
        <dbReference type="RefSeq" id="XP_022096014.1"/>
    </source>
</evidence>
<dbReference type="FunFam" id="3.30.200.20:FF:000247">
    <property type="entry name" value="serine/threonine-protein kinase Nek4 isoform X1"/>
    <property type="match status" value="1"/>
</dbReference>
<dbReference type="InterPro" id="IPR000719">
    <property type="entry name" value="Prot_kinase_dom"/>
</dbReference>
<feature type="compositionally biased region" description="Low complexity" evidence="26">
    <location>
        <begin position="392"/>
        <end position="420"/>
    </location>
</feature>
<dbReference type="PANTHER" id="PTHR44899">
    <property type="entry name" value="CAMK FAMILY PROTEIN KINASE"/>
    <property type="match status" value="1"/>
</dbReference>
<dbReference type="InterPro" id="IPR051131">
    <property type="entry name" value="NEK_Ser/Thr_kinase_NIMA"/>
</dbReference>
<keyword evidence="16 25" id="KW-0067">ATP-binding</keyword>
<keyword evidence="12" id="KW-0479">Metal-binding</keyword>
<dbReference type="KEGG" id="aplc:110982124"/>
<dbReference type="PROSITE" id="PS50011">
    <property type="entry name" value="PROTEIN_KINASE_DOM"/>
    <property type="match status" value="1"/>
</dbReference>
<dbReference type="GO" id="GO:0046872">
    <property type="term" value="F:metal ion binding"/>
    <property type="evidence" value="ECO:0007669"/>
    <property type="project" value="UniProtKB-KW"/>
</dbReference>
<dbReference type="PROSITE" id="PS00108">
    <property type="entry name" value="PROTEIN_KINASE_ST"/>
    <property type="match status" value="1"/>
</dbReference>
<evidence type="ECO:0000256" key="17">
    <source>
        <dbReference type="ARBA" id="ARBA00022842"/>
    </source>
</evidence>
<dbReference type="Proteomes" id="UP000694845">
    <property type="component" value="Unplaced"/>
</dbReference>
<keyword evidence="7" id="KW-0963">Cytoplasm</keyword>
<dbReference type="InterPro" id="IPR011009">
    <property type="entry name" value="Kinase-like_dom_sf"/>
</dbReference>
<feature type="compositionally biased region" description="Basic and acidic residues" evidence="26">
    <location>
        <begin position="282"/>
        <end position="291"/>
    </location>
</feature>
<evidence type="ECO:0000256" key="23">
    <source>
        <dbReference type="ARBA" id="ARBA00080102"/>
    </source>
</evidence>
<dbReference type="Gene3D" id="3.30.200.20">
    <property type="entry name" value="Phosphorylase Kinase, domain 1"/>
    <property type="match status" value="1"/>
</dbReference>
<keyword evidence="13 25" id="KW-0547">Nucleotide-binding</keyword>
<keyword evidence="19" id="KW-0131">Cell cycle</keyword>
<keyword evidence="18" id="KW-0966">Cell projection</keyword>
<dbReference type="AlphaFoldDB" id="A0A8B7YU68"/>
<dbReference type="PANTHER" id="PTHR44899:SF7">
    <property type="entry name" value="NIMA-RELATED KINASE"/>
    <property type="match status" value="1"/>
</dbReference>
<evidence type="ECO:0000256" key="3">
    <source>
        <dbReference type="ARBA" id="ARBA00004496"/>
    </source>
</evidence>
<evidence type="ECO:0000256" key="14">
    <source>
        <dbReference type="ARBA" id="ARBA00022776"/>
    </source>
</evidence>
<keyword evidence="9" id="KW-0597">Phosphoprotein</keyword>
<dbReference type="CDD" id="cd08223">
    <property type="entry name" value="STKc_Nek4"/>
    <property type="match status" value="1"/>
</dbReference>
<dbReference type="InterPro" id="IPR008271">
    <property type="entry name" value="Ser/Thr_kinase_AS"/>
</dbReference>
<proteinExistence type="inferred from homology"/>
<evidence type="ECO:0000256" key="1">
    <source>
        <dbReference type="ARBA" id="ARBA00001936"/>
    </source>
</evidence>
<feature type="compositionally biased region" description="Acidic residues" evidence="26">
    <location>
        <begin position="523"/>
        <end position="532"/>
    </location>
</feature>
<accession>A0A8B7YU68</accession>
<keyword evidence="8" id="KW-0723">Serine/threonine-protein kinase</keyword>
<dbReference type="Gene3D" id="1.10.510.10">
    <property type="entry name" value="Transferase(Phosphotransferase) domain 1"/>
    <property type="match status" value="1"/>
</dbReference>
<name>A0A8B7YU68_ACAPL</name>
<keyword evidence="14" id="KW-0498">Mitosis</keyword>
<feature type="region of interest" description="Disordered" evidence="26">
    <location>
        <begin position="272"/>
        <end position="548"/>
    </location>
</feature>
<dbReference type="EC" id="2.7.11.1" evidence="5"/>
<feature type="compositionally biased region" description="Low complexity" evidence="26">
    <location>
        <begin position="456"/>
        <end position="468"/>
    </location>
</feature>
<dbReference type="InterPro" id="IPR017441">
    <property type="entry name" value="Protein_kinase_ATP_BS"/>
</dbReference>
<dbReference type="OrthoDB" id="248923at2759"/>
<gene>
    <name evidence="29 30" type="primary">LOC110982124</name>
</gene>
<evidence type="ECO:0000256" key="8">
    <source>
        <dbReference type="ARBA" id="ARBA00022527"/>
    </source>
</evidence>
<keyword evidence="11" id="KW-0808">Transferase</keyword>
<feature type="compositionally biased region" description="Basic and acidic residues" evidence="26">
    <location>
        <begin position="533"/>
        <end position="545"/>
    </location>
</feature>
<evidence type="ECO:0000256" key="18">
    <source>
        <dbReference type="ARBA" id="ARBA00023273"/>
    </source>
</evidence>
<evidence type="ECO:0000256" key="2">
    <source>
        <dbReference type="ARBA" id="ARBA00004138"/>
    </source>
</evidence>
<evidence type="ECO:0000256" key="24">
    <source>
        <dbReference type="ARBA" id="ARBA00082679"/>
    </source>
</evidence>
<feature type="region of interest" description="Disordered" evidence="26">
    <location>
        <begin position="564"/>
        <end position="588"/>
    </location>
</feature>
<evidence type="ECO:0000256" key="25">
    <source>
        <dbReference type="PROSITE-ProRule" id="PRU10141"/>
    </source>
</evidence>
<evidence type="ECO:0000256" key="5">
    <source>
        <dbReference type="ARBA" id="ARBA00012513"/>
    </source>
</evidence>
<evidence type="ECO:0000313" key="30">
    <source>
        <dbReference type="RefSeq" id="XP_022096015.1"/>
    </source>
</evidence>
<feature type="compositionally biased region" description="Polar residues" evidence="26">
    <location>
        <begin position="293"/>
        <end position="303"/>
    </location>
</feature>
<evidence type="ECO:0000256" key="19">
    <source>
        <dbReference type="ARBA" id="ARBA00023306"/>
    </source>
</evidence>
<evidence type="ECO:0000256" key="15">
    <source>
        <dbReference type="ARBA" id="ARBA00022777"/>
    </source>
</evidence>
<evidence type="ECO:0000256" key="11">
    <source>
        <dbReference type="ARBA" id="ARBA00022679"/>
    </source>
</evidence>
<evidence type="ECO:0000256" key="22">
    <source>
        <dbReference type="ARBA" id="ARBA00067731"/>
    </source>
</evidence>
<dbReference type="GO" id="GO:0005929">
    <property type="term" value="C:cilium"/>
    <property type="evidence" value="ECO:0007669"/>
    <property type="project" value="UniProtKB-SubCell"/>
</dbReference>
<evidence type="ECO:0000313" key="28">
    <source>
        <dbReference type="Proteomes" id="UP000694845"/>
    </source>
</evidence>
<keyword evidence="17" id="KW-0460">Magnesium</keyword>
<evidence type="ECO:0000256" key="26">
    <source>
        <dbReference type="SAM" id="MobiDB-lite"/>
    </source>
</evidence>
<feature type="compositionally biased region" description="Acidic residues" evidence="26">
    <location>
        <begin position="564"/>
        <end position="578"/>
    </location>
</feature>
<evidence type="ECO:0000256" key="4">
    <source>
        <dbReference type="ARBA" id="ARBA00010886"/>
    </source>
</evidence>
<dbReference type="GO" id="GO:0005737">
    <property type="term" value="C:cytoplasm"/>
    <property type="evidence" value="ECO:0007669"/>
    <property type="project" value="UniProtKB-SubCell"/>
</dbReference>
<comment type="subcellular location">
    <subcellularLocation>
        <location evidence="2">Cell projection</location>
        <location evidence="2">Cilium</location>
    </subcellularLocation>
    <subcellularLocation>
        <location evidence="3">Cytoplasm</location>
    </subcellularLocation>
</comment>
<dbReference type="GO" id="GO:0004674">
    <property type="term" value="F:protein serine/threonine kinase activity"/>
    <property type="evidence" value="ECO:0007669"/>
    <property type="project" value="UniProtKB-KW"/>
</dbReference>
<dbReference type="FunFam" id="1.10.510.10:FF:000219">
    <property type="entry name" value="Putative serine/threonine-protein kinase Nek4"/>
    <property type="match status" value="1"/>
</dbReference>
<evidence type="ECO:0000259" key="27">
    <source>
        <dbReference type="PROSITE" id="PS50011"/>
    </source>
</evidence>
<feature type="compositionally biased region" description="Basic and acidic residues" evidence="26">
    <location>
        <begin position="351"/>
        <end position="362"/>
    </location>
</feature>
<comment type="catalytic activity">
    <reaction evidence="20">
        <text>L-threonyl-[protein] + ATP = O-phospho-L-threonyl-[protein] + ADP + H(+)</text>
        <dbReference type="Rhea" id="RHEA:46608"/>
        <dbReference type="Rhea" id="RHEA-COMP:11060"/>
        <dbReference type="Rhea" id="RHEA-COMP:11605"/>
        <dbReference type="ChEBI" id="CHEBI:15378"/>
        <dbReference type="ChEBI" id="CHEBI:30013"/>
        <dbReference type="ChEBI" id="CHEBI:30616"/>
        <dbReference type="ChEBI" id="CHEBI:61977"/>
        <dbReference type="ChEBI" id="CHEBI:456216"/>
        <dbReference type="EC" id="2.7.11.1"/>
    </reaction>
</comment>
<evidence type="ECO:0000256" key="10">
    <source>
        <dbReference type="ARBA" id="ARBA00022618"/>
    </source>
</evidence>
<evidence type="ECO:0000256" key="6">
    <source>
        <dbReference type="ARBA" id="ARBA00022481"/>
    </source>
</evidence>
<dbReference type="GeneID" id="110982124"/>
<dbReference type="RefSeq" id="XP_022096014.1">
    <property type="nucleotide sequence ID" value="XM_022240322.1"/>
</dbReference>
<dbReference type="PROSITE" id="PS00107">
    <property type="entry name" value="PROTEIN_KINASE_ATP"/>
    <property type="match status" value="1"/>
</dbReference>
<keyword evidence="28" id="KW-1185">Reference proteome</keyword>
<dbReference type="Pfam" id="PF00069">
    <property type="entry name" value="Pkinase"/>
    <property type="match status" value="1"/>
</dbReference>
<comment type="catalytic activity">
    <reaction evidence="21">
        <text>L-seryl-[protein] + ATP = O-phospho-L-seryl-[protein] + ADP + H(+)</text>
        <dbReference type="Rhea" id="RHEA:17989"/>
        <dbReference type="Rhea" id="RHEA-COMP:9863"/>
        <dbReference type="Rhea" id="RHEA-COMP:11604"/>
        <dbReference type="ChEBI" id="CHEBI:15378"/>
        <dbReference type="ChEBI" id="CHEBI:29999"/>
        <dbReference type="ChEBI" id="CHEBI:30616"/>
        <dbReference type="ChEBI" id="CHEBI:83421"/>
        <dbReference type="ChEBI" id="CHEBI:456216"/>
        <dbReference type="EC" id="2.7.11.1"/>
    </reaction>
</comment>